<evidence type="ECO:0000313" key="3">
    <source>
        <dbReference type="EMBL" id="GER46946.1"/>
    </source>
</evidence>
<evidence type="ECO:0000256" key="2">
    <source>
        <dbReference type="SAM" id="Phobius"/>
    </source>
</evidence>
<accession>A0A5A7QPQ9</accession>
<dbReference type="GO" id="GO:0003677">
    <property type="term" value="F:DNA binding"/>
    <property type="evidence" value="ECO:0007669"/>
    <property type="project" value="UniProtKB-KW"/>
</dbReference>
<gene>
    <name evidence="3" type="ORF">STAS_24007</name>
</gene>
<feature type="compositionally biased region" description="Low complexity" evidence="1">
    <location>
        <begin position="1"/>
        <end position="18"/>
    </location>
</feature>
<feature type="transmembrane region" description="Helical" evidence="2">
    <location>
        <begin position="155"/>
        <end position="176"/>
    </location>
</feature>
<keyword evidence="4" id="KW-1185">Reference proteome</keyword>
<evidence type="ECO:0000256" key="1">
    <source>
        <dbReference type="SAM" id="MobiDB-lite"/>
    </source>
</evidence>
<sequence length="303" mass="33092">MLRSPSPTGVPPTAAAGPQLGQSASNLSAVENPNHLPPAAEGLLPSFEQPPADSDVLPVPPPSLNPLSKQIPPPPPVPAQTLAAAERSEISRRLLWSITASLAFLALVCFQLARVARHGEINPLKLFKVVTCSSAYVFTLLLLSFTHHIRKVKLGVVVGMVVESLFFTVPIGMALYSRDGQELVMVNLIFLHIMGVVNSAVVCIEFLDLANTGLTVLLNPFLYLAGKHWSGALPLLMAHYIVHSEKWVEFLRHFEEAKLKAPQFPDVVWQVRDILADAWGRCGSRKRRCGDGDGGGYSDEWRR</sequence>
<evidence type="ECO:0000313" key="4">
    <source>
        <dbReference type="Proteomes" id="UP000325081"/>
    </source>
</evidence>
<proteinExistence type="predicted"/>
<organism evidence="3 4">
    <name type="scientific">Striga asiatica</name>
    <name type="common">Asiatic witchweed</name>
    <name type="synonym">Buchnera asiatica</name>
    <dbReference type="NCBI Taxonomy" id="4170"/>
    <lineage>
        <taxon>Eukaryota</taxon>
        <taxon>Viridiplantae</taxon>
        <taxon>Streptophyta</taxon>
        <taxon>Embryophyta</taxon>
        <taxon>Tracheophyta</taxon>
        <taxon>Spermatophyta</taxon>
        <taxon>Magnoliopsida</taxon>
        <taxon>eudicotyledons</taxon>
        <taxon>Gunneridae</taxon>
        <taxon>Pentapetalae</taxon>
        <taxon>asterids</taxon>
        <taxon>lamiids</taxon>
        <taxon>Lamiales</taxon>
        <taxon>Orobanchaceae</taxon>
        <taxon>Buchnereae</taxon>
        <taxon>Striga</taxon>
    </lineage>
</organism>
<comment type="caution">
    <text evidence="3">The sequence shown here is derived from an EMBL/GenBank/DDBJ whole genome shotgun (WGS) entry which is preliminary data.</text>
</comment>
<dbReference type="AlphaFoldDB" id="A0A5A7QPQ9"/>
<dbReference type="EMBL" id="BKCP01007737">
    <property type="protein sequence ID" value="GER46946.1"/>
    <property type="molecule type" value="Genomic_DNA"/>
</dbReference>
<protein>
    <submittedName>
        <fullName evidence="3">Homeodomain-like superfamily protein</fullName>
    </submittedName>
</protein>
<feature type="region of interest" description="Disordered" evidence="1">
    <location>
        <begin position="1"/>
        <end position="80"/>
    </location>
</feature>
<keyword evidence="2" id="KW-0472">Membrane</keyword>
<reference evidence="4" key="1">
    <citation type="journal article" date="2019" name="Curr. Biol.">
        <title>Genome Sequence of Striga asiatica Provides Insight into the Evolution of Plant Parasitism.</title>
        <authorList>
            <person name="Yoshida S."/>
            <person name="Kim S."/>
            <person name="Wafula E.K."/>
            <person name="Tanskanen J."/>
            <person name="Kim Y.M."/>
            <person name="Honaas L."/>
            <person name="Yang Z."/>
            <person name="Spallek T."/>
            <person name="Conn C.E."/>
            <person name="Ichihashi Y."/>
            <person name="Cheong K."/>
            <person name="Cui S."/>
            <person name="Der J.P."/>
            <person name="Gundlach H."/>
            <person name="Jiao Y."/>
            <person name="Hori C."/>
            <person name="Ishida J.K."/>
            <person name="Kasahara H."/>
            <person name="Kiba T."/>
            <person name="Kim M.S."/>
            <person name="Koo N."/>
            <person name="Laohavisit A."/>
            <person name="Lee Y.H."/>
            <person name="Lumba S."/>
            <person name="McCourt P."/>
            <person name="Mortimer J.C."/>
            <person name="Mutuku J.M."/>
            <person name="Nomura T."/>
            <person name="Sasaki-Sekimoto Y."/>
            <person name="Seto Y."/>
            <person name="Wang Y."/>
            <person name="Wakatake T."/>
            <person name="Sakakibara H."/>
            <person name="Demura T."/>
            <person name="Yamaguchi S."/>
            <person name="Yoneyama K."/>
            <person name="Manabe R.I."/>
            <person name="Nelson D.C."/>
            <person name="Schulman A.H."/>
            <person name="Timko M.P."/>
            <person name="dePamphilis C.W."/>
            <person name="Choi D."/>
            <person name="Shirasu K."/>
        </authorList>
    </citation>
    <scope>NUCLEOTIDE SEQUENCE [LARGE SCALE GENOMIC DNA]</scope>
    <source>
        <strain evidence="4">cv. UVA1</strain>
    </source>
</reference>
<keyword evidence="3" id="KW-0238">DNA-binding</keyword>
<feature type="transmembrane region" description="Helical" evidence="2">
    <location>
        <begin position="188"/>
        <end position="209"/>
    </location>
</feature>
<keyword evidence="2" id="KW-1133">Transmembrane helix</keyword>
<keyword evidence="3" id="KW-0371">Homeobox</keyword>
<feature type="compositionally biased region" description="Polar residues" evidence="1">
    <location>
        <begin position="20"/>
        <end position="31"/>
    </location>
</feature>
<dbReference type="Proteomes" id="UP000325081">
    <property type="component" value="Unassembled WGS sequence"/>
</dbReference>
<feature type="transmembrane region" description="Helical" evidence="2">
    <location>
        <begin position="94"/>
        <end position="113"/>
    </location>
</feature>
<feature type="transmembrane region" description="Helical" evidence="2">
    <location>
        <begin position="125"/>
        <end position="143"/>
    </location>
</feature>
<name>A0A5A7QPQ9_STRAF</name>
<keyword evidence="2" id="KW-0812">Transmembrane</keyword>